<reference evidence="6 7" key="1">
    <citation type="submission" date="2017-07" db="EMBL/GenBank/DDBJ databases">
        <title>Genome Sequence of Sulfitobacter pseudonitzschiae Strain SMR1 Isolated from a culture of the Diatom Skeletonema marinoi.</title>
        <authorList>
            <person name="Topel M."/>
            <person name="Pinder M.I.M."/>
            <person name="Johansson O.N."/>
            <person name="Kourtchenko O."/>
            <person name="Godhe A."/>
            <person name="Clarke A.K."/>
        </authorList>
    </citation>
    <scope>NUCLEOTIDE SEQUENCE [LARGE SCALE GENOMIC DNA]</scope>
    <source>
        <strain evidence="6 7">SMR1</strain>
    </source>
</reference>
<dbReference type="EMBL" id="CP022415">
    <property type="protein sequence ID" value="ASM71313.1"/>
    <property type="molecule type" value="Genomic_DNA"/>
</dbReference>
<keyword evidence="1 6" id="KW-0436">Ligase</keyword>
<dbReference type="KEGG" id="spse:SULPSESMR1_00479"/>
<dbReference type="GO" id="GO:0005524">
    <property type="term" value="F:ATP binding"/>
    <property type="evidence" value="ECO:0007669"/>
    <property type="project" value="UniProtKB-KW"/>
</dbReference>
<keyword evidence="3" id="KW-0067">ATP-binding</keyword>
<dbReference type="GO" id="GO:0005975">
    <property type="term" value="P:carbohydrate metabolic process"/>
    <property type="evidence" value="ECO:0007669"/>
    <property type="project" value="InterPro"/>
</dbReference>
<dbReference type="InterPro" id="IPR004101">
    <property type="entry name" value="Mur_ligase_C"/>
</dbReference>
<dbReference type="InterPro" id="IPR008928">
    <property type="entry name" value="6-hairpin_glycosidase_sf"/>
</dbReference>
<accession>A0A221JX99</accession>
<dbReference type="SUPFAM" id="SSF53244">
    <property type="entry name" value="MurD-like peptide ligases, peptide-binding domain"/>
    <property type="match status" value="1"/>
</dbReference>
<proteinExistence type="predicted"/>
<protein>
    <submittedName>
        <fullName evidence="6">UDP-N-acetylmuramoyl-tripeptide--D-alanyl-D-alanine ligase</fullName>
        <ecNumber evidence="6">6.3.2.10</ecNumber>
    </submittedName>
</protein>
<sequence length="1021" mass="113990">MNNVATSQFLDALISRISSLPEPHPRYVVFVSATDGETRARVKTITASDLNSLRENLQDKKIVRLLASRHVRLDWVSSTQAVSFGTYKNALQKVKRNYSRKGLSFDTGFQQAVTEGELNGSALLYKGAQVPHCEVNNSNFEIYWKRRFGKAFIPADNADIIYLFTTNGIFRDGDSGKHHTIIPSGLNGGRRVFDIGQAKNLDFLIRESANYLSDQVREDGIFHYGRHPCFDRPINHYNTLRHASSTYALCEAYDIFRNDHIRAAIERSLKKIAKSLVRYHTGPNGATAFLLDTDKEVKLGGNAVAILAYCKFFEVTDDKSVLELARRLGNGILSMQREDGSFCHVLNADTLTPKQDFRTVYYDGEAAFALMRLYGATGEKRWLDAARRAVDHFISKDYWQHNDHWLAYCVNELSTHVADPKYIAFGVRNIQNYLSFIQNRITTFPTLLELCCATRLLVQRSLQDPSLIPVIDTLDLTAFQEAMETRAQYLTNGFFFPEVAMYFRNPASINGSFFIRHHGFRVRIDDVEHYLSGLIAYRAYLSERDSFTELCKQQQRRQATTENHAHWDTTNIANLLDGAKWLRPPETKLLLNGVSTYAPAFRADDIAFIRHPEDRFGIPLQELEKNEVTPRLAIVSKTGGTSFKADAILQVPDMHAALMILAKNARNSLAGPVVGVTGSAGKTSVTAMIAHCLGGVGKVYSTRFSANMVRGIAWNLCCAHKDTEYCVLEMAIGQMRENTRLARPDIALFTNIHPAHLIHHKDTATIAQRKAYIFAEMPDDGIAVLNRDMNDYDIVEAAAKTKGLRIVTYGWSDRSDIFPVVADPSAPNITLEVFGERCVVPVVGAGRYAVDNTMAVVAVLGVLRQPIEPVAQRLTTFAREIGRGQIIELPTSGDPALIIDHSYNANPASMRAALDELFAMPCSGKRVVILGDMAELGDKSRSAHTELLALLKEKPLEAAYLIGDEFKASLSEVDHDARLRLAVLDDLESILSQHADPGDVILVKGSNSTGLFQRLEKFRPS</sequence>
<dbReference type="RefSeq" id="WP_089419395.1">
    <property type="nucleotide sequence ID" value="NZ_CP022415.1"/>
</dbReference>
<feature type="domain" description="Mur ligase C-terminal" evidence="4">
    <location>
        <begin position="883"/>
        <end position="1006"/>
    </location>
</feature>
<keyword evidence="2" id="KW-0547">Nucleotide-binding</keyword>
<dbReference type="EC" id="6.3.2.10" evidence="6"/>
<dbReference type="PANTHER" id="PTHR43024:SF1">
    <property type="entry name" value="UDP-N-ACETYLMURAMOYL-TRIPEPTIDE--D-ALANYL-D-ALANINE LIGASE"/>
    <property type="match status" value="1"/>
</dbReference>
<feature type="domain" description="Mur ligase central" evidence="5">
    <location>
        <begin position="676"/>
        <end position="859"/>
    </location>
</feature>
<dbReference type="Gene3D" id="3.90.190.20">
    <property type="entry name" value="Mur ligase, C-terminal domain"/>
    <property type="match status" value="1"/>
</dbReference>
<dbReference type="InterPro" id="IPR013221">
    <property type="entry name" value="Mur_ligase_cen"/>
</dbReference>
<evidence type="ECO:0000256" key="3">
    <source>
        <dbReference type="ARBA" id="ARBA00022840"/>
    </source>
</evidence>
<dbReference type="Proteomes" id="UP000199754">
    <property type="component" value="Chromosome"/>
</dbReference>
<dbReference type="InterPro" id="IPR036615">
    <property type="entry name" value="Mur_ligase_C_dom_sf"/>
</dbReference>
<evidence type="ECO:0000259" key="4">
    <source>
        <dbReference type="Pfam" id="PF02875"/>
    </source>
</evidence>
<gene>
    <name evidence="6" type="primary">murF</name>
    <name evidence="6" type="ORF">SULPSESMR1_00479</name>
</gene>
<evidence type="ECO:0000313" key="6">
    <source>
        <dbReference type="EMBL" id="ASM71313.1"/>
    </source>
</evidence>
<dbReference type="OrthoDB" id="9810718at2"/>
<evidence type="ECO:0000313" key="7">
    <source>
        <dbReference type="Proteomes" id="UP000199754"/>
    </source>
</evidence>
<dbReference type="GO" id="GO:0047480">
    <property type="term" value="F:UDP-N-acetylmuramoyl-tripeptide-D-alanyl-D-alanine ligase activity"/>
    <property type="evidence" value="ECO:0007669"/>
    <property type="project" value="UniProtKB-EC"/>
</dbReference>
<dbReference type="PANTHER" id="PTHR43024">
    <property type="entry name" value="UDP-N-ACETYLMURAMOYL-TRIPEPTIDE--D-ALANYL-D-ALANINE LIGASE"/>
    <property type="match status" value="1"/>
</dbReference>
<name>A0A221JX99_9RHOB</name>
<keyword evidence="7" id="KW-1185">Reference proteome</keyword>
<dbReference type="SUPFAM" id="SSF53623">
    <property type="entry name" value="MurD-like peptide ligases, catalytic domain"/>
    <property type="match status" value="1"/>
</dbReference>
<evidence type="ECO:0000256" key="1">
    <source>
        <dbReference type="ARBA" id="ARBA00022598"/>
    </source>
</evidence>
<evidence type="ECO:0000256" key="2">
    <source>
        <dbReference type="ARBA" id="ARBA00022741"/>
    </source>
</evidence>
<organism evidence="6 7">
    <name type="scientific">Pseudosulfitobacter pseudonitzschiae</name>
    <dbReference type="NCBI Taxonomy" id="1402135"/>
    <lineage>
        <taxon>Bacteria</taxon>
        <taxon>Pseudomonadati</taxon>
        <taxon>Pseudomonadota</taxon>
        <taxon>Alphaproteobacteria</taxon>
        <taxon>Rhodobacterales</taxon>
        <taxon>Roseobacteraceae</taxon>
        <taxon>Pseudosulfitobacter</taxon>
    </lineage>
</organism>
<dbReference type="Gene3D" id="1.50.10.10">
    <property type="match status" value="1"/>
</dbReference>
<dbReference type="SUPFAM" id="SSF48208">
    <property type="entry name" value="Six-hairpin glycosidases"/>
    <property type="match status" value="1"/>
</dbReference>
<dbReference type="InterPro" id="IPR051046">
    <property type="entry name" value="MurCDEF_CellWall_CoF430Synth"/>
</dbReference>
<dbReference type="Pfam" id="PF08245">
    <property type="entry name" value="Mur_ligase_M"/>
    <property type="match status" value="1"/>
</dbReference>
<evidence type="ECO:0000259" key="5">
    <source>
        <dbReference type="Pfam" id="PF08245"/>
    </source>
</evidence>
<dbReference type="Gene3D" id="3.40.1190.10">
    <property type="entry name" value="Mur-like, catalytic domain"/>
    <property type="match status" value="1"/>
</dbReference>
<dbReference type="InterPro" id="IPR036565">
    <property type="entry name" value="Mur-like_cat_sf"/>
</dbReference>
<dbReference type="AlphaFoldDB" id="A0A221JX99"/>
<dbReference type="InterPro" id="IPR012341">
    <property type="entry name" value="6hp_glycosidase-like_sf"/>
</dbReference>
<dbReference type="Pfam" id="PF02875">
    <property type="entry name" value="Mur_ligase_C"/>
    <property type="match status" value="1"/>
</dbReference>